<keyword evidence="1" id="KW-0966">Cell projection</keyword>
<proteinExistence type="predicted"/>
<evidence type="ECO:0000313" key="2">
    <source>
        <dbReference type="Proteomes" id="UP000294489"/>
    </source>
</evidence>
<reference evidence="1 2" key="1">
    <citation type="submission" date="2019-03" db="EMBL/GenBank/DDBJ databases">
        <title>Freshwater and sediment microbial communities from various areas in North America, analyzing microbe dynamics in response to fracking.</title>
        <authorList>
            <person name="Lamendella R."/>
        </authorList>
    </citation>
    <scope>NUCLEOTIDE SEQUENCE [LARGE SCALE GENOMIC DNA]</scope>
    <source>
        <strain evidence="1 2">6_TX</strain>
    </source>
</reference>
<dbReference type="EMBL" id="SOEC01000024">
    <property type="protein sequence ID" value="TDX23685.1"/>
    <property type="molecule type" value="Genomic_DNA"/>
</dbReference>
<gene>
    <name evidence="1" type="ORF">DFO67_1242</name>
</gene>
<sequence length="189" mass="21432">MSITTAYYNNLTRARSMLVQGYINHIICIETGIQLPTIRDLRKTMLEEGKISSIRDRSIRQSQTIIKKRTHAEEATLLMLAYRRLVGTDMASRGVVLDALEEAYDAYTLMRLEINTQAEISLTINDAYSLARDLRSDLAYFPTCECCGSQYFVAINQECMSRCPFCLTPEGQTEPLADRSAKRRKTIAA</sequence>
<dbReference type="AlphaFoldDB" id="A0A4R8FJ53"/>
<keyword evidence="1" id="KW-0282">Flagellum</keyword>
<dbReference type="SUPFAM" id="SSF160930">
    <property type="entry name" value="FlhC-like"/>
    <property type="match status" value="1"/>
</dbReference>
<comment type="caution">
    <text evidence="1">The sequence shown here is derived from an EMBL/GenBank/DDBJ whole genome shotgun (WGS) entry which is preliminary data.</text>
</comment>
<dbReference type="OrthoDB" id="5570801at2"/>
<dbReference type="RefSeq" id="WP_134020515.1">
    <property type="nucleotide sequence ID" value="NZ_SOEC01000024.1"/>
</dbReference>
<dbReference type="Proteomes" id="UP000294489">
    <property type="component" value="Unassembled WGS sequence"/>
</dbReference>
<evidence type="ECO:0000313" key="1">
    <source>
        <dbReference type="EMBL" id="TDX23685.1"/>
    </source>
</evidence>
<protein>
    <submittedName>
        <fullName evidence="1">Flagellar transcriptional activator FlhC</fullName>
    </submittedName>
</protein>
<accession>A0A4R8FJ53</accession>
<keyword evidence="1" id="KW-0969">Cilium</keyword>
<name>A0A4R8FJ53_9GAMM</name>
<organism evidence="1 2">
    <name type="scientific">Modicisalibacter xianhensis</name>
    <dbReference type="NCBI Taxonomy" id="442341"/>
    <lineage>
        <taxon>Bacteria</taxon>
        <taxon>Pseudomonadati</taxon>
        <taxon>Pseudomonadota</taxon>
        <taxon>Gammaproteobacteria</taxon>
        <taxon>Oceanospirillales</taxon>
        <taxon>Halomonadaceae</taxon>
        <taxon>Modicisalibacter</taxon>
    </lineage>
</organism>